<protein>
    <submittedName>
        <fullName evidence="2">Uncharacterized protein</fullName>
    </submittedName>
</protein>
<sequence>IGKAPSSEKKPQTTSQPPAPNVSSVGLDSAKRRKSWSRRPKKFLAESQMATSSLFPLVKTRAEE</sequence>
<comment type="caution">
    <text evidence="2">The sequence shown here is derived from an EMBL/GenBank/DDBJ whole genome shotgun (WGS) entry which is preliminary data.</text>
</comment>
<feature type="compositionally biased region" description="Polar residues" evidence="1">
    <location>
        <begin position="12"/>
        <end position="26"/>
    </location>
</feature>
<evidence type="ECO:0000256" key="1">
    <source>
        <dbReference type="SAM" id="MobiDB-lite"/>
    </source>
</evidence>
<organism evidence="2 3">
    <name type="scientific">Trifolium medium</name>
    <dbReference type="NCBI Taxonomy" id="97028"/>
    <lineage>
        <taxon>Eukaryota</taxon>
        <taxon>Viridiplantae</taxon>
        <taxon>Streptophyta</taxon>
        <taxon>Embryophyta</taxon>
        <taxon>Tracheophyta</taxon>
        <taxon>Spermatophyta</taxon>
        <taxon>Magnoliopsida</taxon>
        <taxon>eudicotyledons</taxon>
        <taxon>Gunneridae</taxon>
        <taxon>Pentapetalae</taxon>
        <taxon>rosids</taxon>
        <taxon>fabids</taxon>
        <taxon>Fabales</taxon>
        <taxon>Fabaceae</taxon>
        <taxon>Papilionoideae</taxon>
        <taxon>50 kb inversion clade</taxon>
        <taxon>NPAAA clade</taxon>
        <taxon>Hologalegina</taxon>
        <taxon>IRL clade</taxon>
        <taxon>Trifolieae</taxon>
        <taxon>Trifolium</taxon>
    </lineage>
</organism>
<evidence type="ECO:0000313" key="2">
    <source>
        <dbReference type="EMBL" id="MCI87367.1"/>
    </source>
</evidence>
<evidence type="ECO:0000313" key="3">
    <source>
        <dbReference type="Proteomes" id="UP000265520"/>
    </source>
</evidence>
<proteinExistence type="predicted"/>
<keyword evidence="3" id="KW-1185">Reference proteome</keyword>
<name>A0A392VHI4_9FABA</name>
<feature type="region of interest" description="Disordered" evidence="1">
    <location>
        <begin position="1"/>
        <end position="64"/>
    </location>
</feature>
<feature type="compositionally biased region" description="Basic residues" evidence="1">
    <location>
        <begin position="31"/>
        <end position="42"/>
    </location>
</feature>
<dbReference type="Proteomes" id="UP000265520">
    <property type="component" value="Unassembled WGS sequence"/>
</dbReference>
<reference evidence="2 3" key="1">
    <citation type="journal article" date="2018" name="Front. Plant Sci.">
        <title>Red Clover (Trifolium pratense) and Zigzag Clover (T. medium) - A Picture of Genomic Similarities and Differences.</title>
        <authorList>
            <person name="Dluhosova J."/>
            <person name="Istvanek J."/>
            <person name="Nedelnik J."/>
            <person name="Repkova J."/>
        </authorList>
    </citation>
    <scope>NUCLEOTIDE SEQUENCE [LARGE SCALE GENOMIC DNA]</scope>
    <source>
        <strain evidence="3">cv. 10/8</strain>
        <tissue evidence="2">Leaf</tissue>
    </source>
</reference>
<feature type="compositionally biased region" description="Basic and acidic residues" evidence="1">
    <location>
        <begin position="1"/>
        <end position="11"/>
    </location>
</feature>
<accession>A0A392VHI4</accession>
<dbReference type="AlphaFoldDB" id="A0A392VHI4"/>
<dbReference type="EMBL" id="LXQA011164282">
    <property type="protein sequence ID" value="MCI87367.1"/>
    <property type="molecule type" value="Genomic_DNA"/>
</dbReference>
<feature type="non-terminal residue" evidence="2">
    <location>
        <position position="1"/>
    </location>
</feature>